<evidence type="ECO:0000256" key="1">
    <source>
        <dbReference type="SAM" id="MobiDB-lite"/>
    </source>
</evidence>
<protein>
    <submittedName>
        <fullName evidence="2">Microtubule-associated protein, MAP65/Ase1/PRC1</fullName>
    </submittedName>
</protein>
<dbReference type="Pfam" id="PF03999">
    <property type="entry name" value="MAP65_ASE1"/>
    <property type="match status" value="1"/>
</dbReference>
<feature type="region of interest" description="Disordered" evidence="1">
    <location>
        <begin position="234"/>
        <end position="411"/>
    </location>
</feature>
<name>A0A9K3CPI9_9EUKA</name>
<sequence>MATQLLETLRNDIAQMWGRLHMPTAECEVFKSYQLCDETNGGVKVDYVRLLEVTKIYRKHLEDAWTERHSIIQLVERYDHALEEMKRYIEITSDQNRFQSKKKGAAQRLKEETRLGRVAKETVPKVAAMLYARLEAWERAPHGKVPGTGLDDLFYSGRPLPSEDSGDVDMDGEETEVDDEETDVNADAPQSTDDEATDFDESTVGGQFPYEGRDLKEAVHTLISSNDHLRAKYQQRLAKERSGPSKTRAATVPPSATKDPNARGSIPFGSKSTGNLAQTMRANAGTPSRPRTAQDSARAVGTAKRSVRASVRAPKGTGRQQGQASKVKMSMQSPTAGAPAPTPRTRRAAPGTSRATKRPASRLDSTPMSKRVPQPTPKTTRTSRIGQTPSRTGRATGRMASESERTAAEGRRLREAIAKKRERHFMR</sequence>
<feature type="compositionally biased region" description="Polar residues" evidence="1">
    <location>
        <begin position="270"/>
        <end position="295"/>
    </location>
</feature>
<comment type="caution">
    <text evidence="2">The sequence shown here is derived from an EMBL/GenBank/DDBJ whole genome shotgun (WGS) entry which is preliminary data.</text>
</comment>
<dbReference type="Gene3D" id="1.20.58.1520">
    <property type="match status" value="1"/>
</dbReference>
<dbReference type="Proteomes" id="UP000265618">
    <property type="component" value="Unassembled WGS sequence"/>
</dbReference>
<gene>
    <name evidence="2" type="ORF">KIPB_000636</name>
</gene>
<feature type="compositionally biased region" description="Acidic residues" evidence="1">
    <location>
        <begin position="164"/>
        <end position="184"/>
    </location>
</feature>
<accession>A0A9K3CPI9</accession>
<dbReference type="AlphaFoldDB" id="A0A9K3CPI9"/>
<feature type="compositionally biased region" description="Basic and acidic residues" evidence="1">
    <location>
        <begin position="401"/>
        <end position="411"/>
    </location>
</feature>
<evidence type="ECO:0000313" key="3">
    <source>
        <dbReference type="Proteomes" id="UP000265618"/>
    </source>
</evidence>
<feature type="compositionally biased region" description="Polar residues" evidence="1">
    <location>
        <begin position="377"/>
        <end position="393"/>
    </location>
</feature>
<dbReference type="EMBL" id="BDIP01000077">
    <property type="protein sequence ID" value="GIQ79928.1"/>
    <property type="molecule type" value="Genomic_DNA"/>
</dbReference>
<keyword evidence="3" id="KW-1185">Reference proteome</keyword>
<organism evidence="2 3">
    <name type="scientific">Kipferlia bialata</name>
    <dbReference type="NCBI Taxonomy" id="797122"/>
    <lineage>
        <taxon>Eukaryota</taxon>
        <taxon>Metamonada</taxon>
        <taxon>Carpediemonas-like organisms</taxon>
        <taxon>Kipferlia</taxon>
    </lineage>
</organism>
<feature type="compositionally biased region" description="Acidic residues" evidence="1">
    <location>
        <begin position="192"/>
        <end position="201"/>
    </location>
</feature>
<feature type="region of interest" description="Disordered" evidence="1">
    <location>
        <begin position="148"/>
        <end position="210"/>
    </location>
</feature>
<reference evidence="2 3" key="1">
    <citation type="journal article" date="2018" name="PLoS ONE">
        <title>The draft genome of Kipferlia bialata reveals reductive genome evolution in fornicate parasites.</title>
        <authorList>
            <person name="Tanifuji G."/>
            <person name="Takabayashi S."/>
            <person name="Kume K."/>
            <person name="Takagi M."/>
            <person name="Nakayama T."/>
            <person name="Kamikawa R."/>
            <person name="Inagaki Y."/>
            <person name="Hashimoto T."/>
        </authorList>
    </citation>
    <scope>NUCLEOTIDE SEQUENCE [LARGE SCALE GENOMIC DNA]</scope>
    <source>
        <strain evidence="2">NY0173</strain>
    </source>
</reference>
<proteinExistence type="predicted"/>
<evidence type="ECO:0000313" key="2">
    <source>
        <dbReference type="EMBL" id="GIQ79928.1"/>
    </source>
</evidence>